<dbReference type="SMART" id="SM01397">
    <property type="entry name" value="Ribosomal_S3Ae"/>
    <property type="match status" value="1"/>
</dbReference>
<feature type="region of interest" description="Disordered" evidence="5">
    <location>
        <begin position="235"/>
        <end position="259"/>
    </location>
</feature>
<keyword evidence="3 4" id="KW-0687">Ribonucleoprotein</keyword>
<sequence length="259" mass="29322">MAVGKNKQISKKGKGKKKAVDPFTKKDWYDIKAPTMFTVRTVGKTPQTRTQGTKIASDGLKGRIFVVSLGDLNNDEDLAFRKMRLRCEDVQGRNVLTNFHGMDMTRDKLCALVRKWQTLIECNVDIKTTDGYSMRMFCIGFTKKRPNQIKRTSYAMGSQQKQIRRKMAEIITREASSCDMKELVAKLIPEVIGKEIEKACAGIYPLQNVFMRKVKVLKTPKFDVVKLMEVYGDLGSEPVGAPIERPAEEETEEEAAAEE</sequence>
<comment type="similarity">
    <text evidence="4">Belongs to the eukaryotic ribosomal protein eS1 family.</text>
</comment>
<proteinExistence type="inferred from homology"/>
<feature type="compositionally biased region" description="Acidic residues" evidence="5">
    <location>
        <begin position="247"/>
        <end position="259"/>
    </location>
</feature>
<dbReference type="GO" id="GO:0006412">
    <property type="term" value="P:translation"/>
    <property type="evidence" value="ECO:0007669"/>
    <property type="project" value="UniProtKB-UniRule"/>
</dbReference>
<keyword evidence="1 4" id="KW-0963">Cytoplasm</keyword>
<gene>
    <name evidence="6" type="ORF">PSIN1315_LOCUS7097</name>
</gene>
<accession>A0A7S3BPA5</accession>
<reference evidence="6" key="1">
    <citation type="submission" date="2021-01" db="EMBL/GenBank/DDBJ databases">
        <authorList>
            <person name="Corre E."/>
            <person name="Pelletier E."/>
            <person name="Niang G."/>
            <person name="Scheremetjew M."/>
            <person name="Finn R."/>
            <person name="Kale V."/>
            <person name="Holt S."/>
            <person name="Cochrane G."/>
            <person name="Meng A."/>
            <person name="Brown T."/>
            <person name="Cohen L."/>
        </authorList>
    </citation>
    <scope>NUCLEOTIDE SEQUENCE</scope>
    <source>
        <strain evidence="6">RCC927</strain>
    </source>
</reference>
<comment type="subcellular location">
    <subcellularLocation>
        <location evidence="4">Cytoplasm</location>
    </subcellularLocation>
</comment>
<dbReference type="HAMAP" id="MF_03122">
    <property type="entry name" value="Ribosomal_eS1_euk"/>
    <property type="match status" value="1"/>
</dbReference>
<evidence type="ECO:0000256" key="2">
    <source>
        <dbReference type="ARBA" id="ARBA00022980"/>
    </source>
</evidence>
<organism evidence="6">
    <name type="scientific">Prasinoderma singulare</name>
    <dbReference type="NCBI Taxonomy" id="676789"/>
    <lineage>
        <taxon>Eukaryota</taxon>
        <taxon>Viridiplantae</taxon>
        <taxon>Prasinodermophyta</taxon>
        <taxon>Prasinodermophyceae</taxon>
        <taxon>Prasinodermales</taxon>
        <taxon>Prasinodermaceae</taxon>
        <taxon>Prasinoderma</taxon>
    </lineage>
</organism>
<dbReference type="PANTHER" id="PTHR11830">
    <property type="entry name" value="40S RIBOSOMAL PROTEIN S3A"/>
    <property type="match status" value="1"/>
</dbReference>
<dbReference type="AlphaFoldDB" id="A0A7S3BPA5"/>
<evidence type="ECO:0000256" key="4">
    <source>
        <dbReference type="HAMAP-Rule" id="MF_03122"/>
    </source>
</evidence>
<evidence type="ECO:0000256" key="5">
    <source>
        <dbReference type="SAM" id="MobiDB-lite"/>
    </source>
</evidence>
<feature type="initiator methionine" description="Removed" evidence="4">
    <location>
        <position position="1"/>
    </location>
</feature>
<dbReference type="GO" id="GO:0003735">
    <property type="term" value="F:structural constituent of ribosome"/>
    <property type="evidence" value="ECO:0007669"/>
    <property type="project" value="UniProtKB-UniRule"/>
</dbReference>
<comment type="subunit">
    <text evidence="4">Component of the small ribosomal subunit. Mature ribosomes consist of a small (40S) and a large (60S) subunit. The 40S subunit contains about 33 different proteins and 1 molecule of RNA (18S). The 60S subunit contains about 49 different proteins and 3 molecules of RNA (25S, 5.8S and 5S).</text>
</comment>
<dbReference type="Pfam" id="PF01015">
    <property type="entry name" value="Ribosomal_S3Ae"/>
    <property type="match status" value="1"/>
</dbReference>
<dbReference type="GO" id="GO:0022627">
    <property type="term" value="C:cytosolic small ribosomal subunit"/>
    <property type="evidence" value="ECO:0007669"/>
    <property type="project" value="UniProtKB-UniRule"/>
</dbReference>
<dbReference type="InterPro" id="IPR027500">
    <property type="entry name" value="Ribosomal_eS1_euk"/>
</dbReference>
<protein>
    <recommendedName>
        <fullName evidence="4">Small ribosomal subunit protein eS1</fullName>
    </recommendedName>
</protein>
<dbReference type="EMBL" id="HBHY01011001">
    <property type="protein sequence ID" value="CAE0138834.1"/>
    <property type="molecule type" value="Transcribed_RNA"/>
</dbReference>
<evidence type="ECO:0000256" key="1">
    <source>
        <dbReference type="ARBA" id="ARBA00022490"/>
    </source>
</evidence>
<evidence type="ECO:0000256" key="3">
    <source>
        <dbReference type="ARBA" id="ARBA00023274"/>
    </source>
</evidence>
<name>A0A7S3BPA5_9VIRI</name>
<evidence type="ECO:0000313" key="6">
    <source>
        <dbReference type="EMBL" id="CAE0138834.1"/>
    </source>
</evidence>
<dbReference type="InterPro" id="IPR001593">
    <property type="entry name" value="Ribosomal_eS1"/>
</dbReference>
<keyword evidence="2 4" id="KW-0689">Ribosomal protein</keyword>